<dbReference type="GO" id="GO:0004450">
    <property type="term" value="F:isocitrate dehydrogenase (NADP+) activity"/>
    <property type="evidence" value="ECO:0007669"/>
    <property type="project" value="UniProtKB-EC"/>
</dbReference>
<feature type="domain" description="Isopropylmalate dehydrogenase-like" evidence="10">
    <location>
        <begin position="9"/>
        <end position="394"/>
    </location>
</feature>
<dbReference type="NCBIfam" id="TIGR00127">
    <property type="entry name" value="nadp_idh_euk"/>
    <property type="match status" value="1"/>
</dbReference>
<keyword evidence="3 9" id="KW-0816">Tricarboxylic acid cycle</keyword>
<keyword evidence="6 9" id="KW-0521">NADP</keyword>
<evidence type="ECO:0000256" key="1">
    <source>
        <dbReference type="ARBA" id="ARBA00001936"/>
    </source>
</evidence>
<reference evidence="11 12" key="1">
    <citation type="submission" date="2024-09" db="EMBL/GenBank/DDBJ databases">
        <authorList>
            <person name="Sun Q."/>
            <person name="Mori K."/>
        </authorList>
    </citation>
    <scope>NUCLEOTIDE SEQUENCE [LARGE SCALE GENOMIC DNA]</scope>
    <source>
        <strain evidence="11 12">CECT 9424</strain>
    </source>
</reference>
<comment type="cofactor">
    <cofactor evidence="9">
        <name>Mg(2+)</name>
        <dbReference type="ChEBI" id="CHEBI:18420"/>
    </cofactor>
    <cofactor evidence="9">
        <name>Mn(2+)</name>
        <dbReference type="ChEBI" id="CHEBI:29035"/>
    </cofactor>
    <text evidence="9">Binds 1 Mg(2+) or Mn(2+) ion per subunit.</text>
</comment>
<keyword evidence="5 9" id="KW-0460">Magnesium</keyword>
<protein>
    <recommendedName>
        <fullName evidence="9">Isocitrate dehydrogenase [NADP]</fullName>
        <ecNumber evidence="9">1.1.1.42</ecNumber>
    </recommendedName>
</protein>
<keyword evidence="7 9" id="KW-0560">Oxidoreductase</keyword>
<keyword evidence="4 9" id="KW-0479">Metal-binding</keyword>
<evidence type="ECO:0000256" key="8">
    <source>
        <dbReference type="ARBA" id="ARBA00023211"/>
    </source>
</evidence>
<dbReference type="PANTHER" id="PTHR11822">
    <property type="entry name" value="NADP-SPECIFIC ISOCITRATE DEHYDROGENASE"/>
    <property type="match status" value="1"/>
</dbReference>
<dbReference type="RefSeq" id="WP_377068315.1">
    <property type="nucleotide sequence ID" value="NZ_JBHMEC010000010.1"/>
</dbReference>
<proteinExistence type="inferred from homology"/>
<organism evidence="11 12">
    <name type="scientific">Roseovarius ramblicola</name>
    <dbReference type="NCBI Taxonomy" id="2022336"/>
    <lineage>
        <taxon>Bacteria</taxon>
        <taxon>Pseudomonadati</taxon>
        <taxon>Pseudomonadota</taxon>
        <taxon>Alphaproteobacteria</taxon>
        <taxon>Rhodobacterales</taxon>
        <taxon>Roseobacteraceae</taxon>
        <taxon>Roseovarius</taxon>
    </lineage>
</organism>
<dbReference type="Proteomes" id="UP001589670">
    <property type="component" value="Unassembled WGS sequence"/>
</dbReference>
<comment type="catalytic activity">
    <reaction evidence="9">
        <text>D-threo-isocitrate + NADP(+) = 2-oxoglutarate + CO2 + NADPH</text>
        <dbReference type="Rhea" id="RHEA:19629"/>
        <dbReference type="ChEBI" id="CHEBI:15562"/>
        <dbReference type="ChEBI" id="CHEBI:16526"/>
        <dbReference type="ChEBI" id="CHEBI:16810"/>
        <dbReference type="ChEBI" id="CHEBI:57783"/>
        <dbReference type="ChEBI" id="CHEBI:58349"/>
        <dbReference type="EC" id="1.1.1.42"/>
    </reaction>
</comment>
<evidence type="ECO:0000256" key="6">
    <source>
        <dbReference type="ARBA" id="ARBA00022857"/>
    </source>
</evidence>
<keyword evidence="8 9" id="KW-0464">Manganese</keyword>
<dbReference type="PIRSF" id="PIRSF000108">
    <property type="entry name" value="IDH_NADP"/>
    <property type="match status" value="1"/>
</dbReference>
<name>A0ABV5HYD2_9RHOB</name>
<evidence type="ECO:0000256" key="7">
    <source>
        <dbReference type="ARBA" id="ARBA00023002"/>
    </source>
</evidence>
<dbReference type="PROSITE" id="PS00470">
    <property type="entry name" value="IDH_IMDH"/>
    <property type="match status" value="1"/>
</dbReference>
<gene>
    <name evidence="11" type="ORF">ACFFU4_06600</name>
</gene>
<sequence>MSKIKVENPIVEMDGDEMTRIIWDFIKQKLILPYLDLDLLYYDLGIEERDRTEDQITIDAAEKTKEVGVAVKCATITPDEGRVEEFGLKKMWRSPNGTIRNILGGVVFRAPIICRNVPRLVPGWTRPIVIGRHAFGDQYKATDMKFPGPGTLSMKFVGEDGTVIEEEVYKAPSSGVYMGMYNLDASIMDFARASMNYALDMGWPLYLSTKNTILKQYDGQFMLLFQKVYEEEFKDRFEARGIEYQHRLIDDMVACAMKWNGGFVWACKNYDGDVQSDTVAQGFGSLGLMTSQLLTPDGKIMEAEAAHGTVTRHYRQHQRGEQTSTNSTASIFAWSGGLKHRAKLDDNAELAHFADTLERVVVETIESGDMTKDLALLVGPDQGWRTTMGFLEKVDENLDKALGA</sequence>
<evidence type="ECO:0000313" key="11">
    <source>
        <dbReference type="EMBL" id="MFB9149421.1"/>
    </source>
</evidence>
<evidence type="ECO:0000313" key="12">
    <source>
        <dbReference type="Proteomes" id="UP001589670"/>
    </source>
</evidence>
<evidence type="ECO:0000256" key="5">
    <source>
        <dbReference type="ARBA" id="ARBA00022842"/>
    </source>
</evidence>
<dbReference type="Gene3D" id="3.40.718.10">
    <property type="entry name" value="Isopropylmalate Dehydrogenase"/>
    <property type="match status" value="1"/>
</dbReference>
<dbReference type="EC" id="1.1.1.42" evidence="9"/>
<evidence type="ECO:0000256" key="3">
    <source>
        <dbReference type="ARBA" id="ARBA00022532"/>
    </source>
</evidence>
<evidence type="ECO:0000256" key="9">
    <source>
        <dbReference type="PIRNR" id="PIRNR000108"/>
    </source>
</evidence>
<keyword evidence="12" id="KW-1185">Reference proteome</keyword>
<dbReference type="InterPro" id="IPR024084">
    <property type="entry name" value="IsoPropMal-DH-like_dom"/>
</dbReference>
<evidence type="ECO:0000259" key="10">
    <source>
        <dbReference type="SMART" id="SM01329"/>
    </source>
</evidence>
<dbReference type="Pfam" id="PF00180">
    <property type="entry name" value="Iso_dh"/>
    <property type="match status" value="1"/>
</dbReference>
<comment type="similarity">
    <text evidence="2 9">Belongs to the isocitrate and isopropylmalate dehydrogenases family.</text>
</comment>
<comment type="cofactor">
    <cofactor evidence="1">
        <name>Mn(2+)</name>
        <dbReference type="ChEBI" id="CHEBI:29035"/>
    </cofactor>
</comment>
<dbReference type="SUPFAM" id="SSF53659">
    <property type="entry name" value="Isocitrate/Isopropylmalate dehydrogenase-like"/>
    <property type="match status" value="1"/>
</dbReference>
<dbReference type="PANTHER" id="PTHR11822:SF21">
    <property type="entry name" value="ISOCITRATE DEHYDROGENASE [NADP], MITOCHONDRIAL"/>
    <property type="match status" value="1"/>
</dbReference>
<accession>A0ABV5HYD2</accession>
<dbReference type="NCBIfam" id="NF006156">
    <property type="entry name" value="PRK08299.1"/>
    <property type="match status" value="1"/>
</dbReference>
<dbReference type="SMART" id="SM01329">
    <property type="entry name" value="Iso_dh"/>
    <property type="match status" value="1"/>
</dbReference>
<dbReference type="InterPro" id="IPR019818">
    <property type="entry name" value="IsoCit/isopropylmalate_DH_CS"/>
</dbReference>
<evidence type="ECO:0000256" key="2">
    <source>
        <dbReference type="ARBA" id="ARBA00007769"/>
    </source>
</evidence>
<evidence type="ECO:0000256" key="4">
    <source>
        <dbReference type="ARBA" id="ARBA00022723"/>
    </source>
</evidence>
<dbReference type="InterPro" id="IPR004790">
    <property type="entry name" value="Isocitrate_DH_NADP"/>
</dbReference>
<comment type="caution">
    <text evidence="11">The sequence shown here is derived from an EMBL/GenBank/DDBJ whole genome shotgun (WGS) entry which is preliminary data.</text>
</comment>
<dbReference type="EMBL" id="JBHMEC010000010">
    <property type="protein sequence ID" value="MFB9149421.1"/>
    <property type="molecule type" value="Genomic_DNA"/>
</dbReference>